<dbReference type="Pfam" id="PF13622">
    <property type="entry name" value="4HBT_3"/>
    <property type="match status" value="1"/>
</dbReference>
<dbReference type="EMBL" id="JBBXMP010000014">
    <property type="protein sequence ID" value="KAL0069086.1"/>
    <property type="molecule type" value="Genomic_DNA"/>
</dbReference>
<evidence type="ECO:0000313" key="4">
    <source>
        <dbReference type="Proteomes" id="UP001437256"/>
    </source>
</evidence>
<accession>A0ABR3A5C0</accession>
<dbReference type="InterPro" id="IPR029069">
    <property type="entry name" value="HotDog_dom_sf"/>
</dbReference>
<dbReference type="InterPro" id="IPR049450">
    <property type="entry name" value="ACOT8-like_C"/>
</dbReference>
<reference evidence="3 4" key="1">
    <citation type="submission" date="2024-05" db="EMBL/GenBank/DDBJ databases">
        <title>A draft genome resource for the thread blight pathogen Marasmius tenuissimus strain MS-2.</title>
        <authorList>
            <person name="Yulfo-Soto G.E."/>
            <person name="Baruah I.K."/>
            <person name="Amoako-Attah I."/>
            <person name="Bukari Y."/>
            <person name="Meinhardt L.W."/>
            <person name="Bailey B.A."/>
            <person name="Cohen S.P."/>
        </authorList>
    </citation>
    <scope>NUCLEOTIDE SEQUENCE [LARGE SCALE GENOMIC DNA]</scope>
    <source>
        <strain evidence="3 4">MS-2</strain>
    </source>
</reference>
<evidence type="ECO:0000259" key="2">
    <source>
        <dbReference type="Pfam" id="PF20789"/>
    </source>
</evidence>
<name>A0ABR3A5C0_9AGAR</name>
<evidence type="ECO:0000259" key="1">
    <source>
        <dbReference type="Pfam" id="PF13622"/>
    </source>
</evidence>
<evidence type="ECO:0008006" key="5">
    <source>
        <dbReference type="Google" id="ProtNLM"/>
    </source>
</evidence>
<dbReference type="Gene3D" id="2.40.160.210">
    <property type="entry name" value="Acyl-CoA thioesterase, double hotdog domain"/>
    <property type="match status" value="1"/>
</dbReference>
<keyword evidence="4" id="KW-1185">Reference proteome</keyword>
<dbReference type="Proteomes" id="UP001437256">
    <property type="component" value="Unassembled WGS sequence"/>
</dbReference>
<dbReference type="PANTHER" id="PTHR38110">
    <property type="entry name" value="CHROMOSOME 23, WHOLE GENOME SHOTGUN SEQUENCE"/>
    <property type="match status" value="1"/>
</dbReference>
<organism evidence="3 4">
    <name type="scientific">Marasmius tenuissimus</name>
    <dbReference type="NCBI Taxonomy" id="585030"/>
    <lineage>
        <taxon>Eukaryota</taxon>
        <taxon>Fungi</taxon>
        <taxon>Dikarya</taxon>
        <taxon>Basidiomycota</taxon>
        <taxon>Agaricomycotina</taxon>
        <taxon>Agaricomycetes</taxon>
        <taxon>Agaricomycetidae</taxon>
        <taxon>Agaricales</taxon>
        <taxon>Marasmiineae</taxon>
        <taxon>Marasmiaceae</taxon>
        <taxon>Marasmius</taxon>
    </lineage>
</organism>
<evidence type="ECO:0000313" key="3">
    <source>
        <dbReference type="EMBL" id="KAL0069086.1"/>
    </source>
</evidence>
<dbReference type="InterPro" id="IPR052389">
    <property type="entry name" value="Sec_Metab_Biosynth-Assoc"/>
</dbReference>
<proteinExistence type="predicted"/>
<sequence length="335" mass="37200">MAPFYDAIKVSYERKSEDGVFDLYAGDVDGEWCIGSVPQGGYVFGLIIEACLQHQAQTRHRDPIHATAHFLRATSVAPFKVHIRKLREGKGLTNLVADLVQDNVTRVTTHQVFGILSTTPNSPDSVLHIAPPSPYARRVPLYHHPSTAPVTPLPRVLQFRSRLKVTKEPELAAKNVPVDTNDTTSIGSGRFAWGQWLTFTDERQTLTPPALAFLTDSTNSPALLLPRSERTGLHASNWFPTVALMIEFKFPLSAFSSQRTVGLYMNSHFFNDPQGRHDLDVEVWSAPCDIGEGKFEEGWKEKQVCLAVSRQTALIVPMEVNASKANGKKDEIAKL</sequence>
<dbReference type="InterPro" id="IPR049449">
    <property type="entry name" value="TesB_ACOT8-like_N"/>
</dbReference>
<dbReference type="PANTHER" id="PTHR38110:SF1">
    <property type="entry name" value="THIOESTERASE DOMAIN-CONTAINING PROTEIN"/>
    <property type="match status" value="1"/>
</dbReference>
<comment type="caution">
    <text evidence="3">The sequence shown here is derived from an EMBL/GenBank/DDBJ whole genome shotgun (WGS) entry which is preliminary data.</text>
</comment>
<gene>
    <name evidence="3" type="ORF">AAF712_003772</name>
</gene>
<dbReference type="Pfam" id="PF20789">
    <property type="entry name" value="4HBT_3C"/>
    <property type="match status" value="1"/>
</dbReference>
<dbReference type="SUPFAM" id="SSF54637">
    <property type="entry name" value="Thioesterase/thiol ester dehydrase-isomerase"/>
    <property type="match status" value="1"/>
</dbReference>
<feature type="domain" description="Acyl-CoA thioesterase-like N-terminal HotDog" evidence="1">
    <location>
        <begin position="29"/>
        <end position="109"/>
    </location>
</feature>
<feature type="domain" description="Acyl-CoA thioesterase-like C-terminal" evidence="2">
    <location>
        <begin position="189"/>
        <end position="286"/>
    </location>
</feature>
<protein>
    <recommendedName>
        <fullName evidence="5">Thioesterase-like superfamily-domain-containing protein</fullName>
    </recommendedName>
</protein>
<dbReference type="InterPro" id="IPR042171">
    <property type="entry name" value="Acyl-CoA_hotdog"/>
</dbReference>